<organism evidence="3 4">
    <name type="scientific">Triparma laevis f. inornata</name>
    <dbReference type="NCBI Taxonomy" id="1714386"/>
    <lineage>
        <taxon>Eukaryota</taxon>
        <taxon>Sar</taxon>
        <taxon>Stramenopiles</taxon>
        <taxon>Ochrophyta</taxon>
        <taxon>Bolidophyceae</taxon>
        <taxon>Parmales</taxon>
        <taxon>Triparmaceae</taxon>
        <taxon>Triparma</taxon>
    </lineage>
</organism>
<feature type="compositionally biased region" description="Low complexity" evidence="2">
    <location>
        <begin position="8"/>
        <end position="28"/>
    </location>
</feature>
<sequence length="1084" mass="120380">MLSLPGDPDSSTSYSQSPISSPSSSPSHRPGDTEVTRLYNLGLNKGIDVFDENEETNEGDLEGLGFPTDRMIERIPIELLSSYFNHQTTPLSTLPLHSCSTALYLLTPSDNFTTLLNSPLPSSYTSLFNPKHLTRHFLVFTDNEDDTGDAYVQSVKKKNPHCNITHLKINSNTEYDDTQVNLWSTKQIYSPNIKNIHYGGRLSPQNLADLRGYFSSILPQILQSHERSLTSLQSYVIEKRKGFKNLLKTFVTSKKSFDLSWNTYLLCIELFRLRAYTEAEYYASLVKNEYKSESNFFSAAGAGEERILRLKDTPLRVRRATCVVVHYIVRCGLDNWAMGCLKKLVELESPIVTGVLYGIGGRWGGGRGRSEFNLLPGPSHPPTEPGVWEHVQSSRLYSLANGLYDLPNTNSNLPLSLYLAIARRHGKTATGDRGRELMSRIKELAGIKIINLGVIWSSNPTLITEKERKGEDDTESDLTDIEGVEEWYATYFKKEKERLRDLKFKRFPKLPKLAKGEVITVQVEVETRLGCGVDIESVELVCRLKGDAGVYWNGKKEEGEENEPEVGDSLSPTFGRMTLGTSPTPYFTTTPVSTSLKPSTKVSLSLPVTPLQMGKLEITGYRHKLKNCEAWFYMEWEKIEVEVIEELPSLEVQIEGVRERMNVGEIGEVKLRVKNNGGAKAEKLLIKSTLPYIYFPNDNEELSDLTPLEKVPNSVSPSGTLHLLPCDGLSAGEERTFTCLLRISIPGDHTLPLKLRYKSGKIIRSTSININVNVTQSLIFDANVVPSFKSGSEHVLSANVLAKGSGGRLNDIVVIGRGFKVVGVFDEETKSMDVDANSEVAVHAILGEEEESESQGVIVSSVAGGGEGIGGCFLRLKRGWEDYKRREQEERKKEEEEEEGEVVVKSIQEIRRAANAAKQKVRELTADSGDANATSLQAICPPSVCSMNVLLNFTTHAGLNVLFQSVEVRPSEFSASRCPFLVNAEYDRSVVWSPGGVERNVVVVVKNRVNNATPLNFAFEVGAPPGVEISGPTSFQSSLAGGEGTKIELRALYLRKGIFNLQRIRCVVGNVPFLFSFQWIVKVA</sequence>
<feature type="coiled-coil region" evidence="1">
    <location>
        <begin position="877"/>
        <end position="927"/>
    </location>
</feature>
<reference evidence="4" key="1">
    <citation type="journal article" date="2023" name="Commun. Biol.">
        <title>Genome analysis of Parmales, the sister group of diatoms, reveals the evolutionary specialization of diatoms from phago-mixotrophs to photoautotrophs.</title>
        <authorList>
            <person name="Ban H."/>
            <person name="Sato S."/>
            <person name="Yoshikawa S."/>
            <person name="Yamada K."/>
            <person name="Nakamura Y."/>
            <person name="Ichinomiya M."/>
            <person name="Sato N."/>
            <person name="Blanc-Mathieu R."/>
            <person name="Endo H."/>
            <person name="Kuwata A."/>
            <person name="Ogata H."/>
        </authorList>
    </citation>
    <scope>NUCLEOTIDE SEQUENCE [LARGE SCALE GENOMIC DNA]</scope>
</reference>
<dbReference type="GO" id="GO:1990072">
    <property type="term" value="C:TRAPPIII protein complex"/>
    <property type="evidence" value="ECO:0007669"/>
    <property type="project" value="TreeGrafter"/>
</dbReference>
<evidence type="ECO:0000256" key="2">
    <source>
        <dbReference type="SAM" id="MobiDB-lite"/>
    </source>
</evidence>
<dbReference type="PANTHER" id="PTHR12975:SF6">
    <property type="entry name" value="TRAFFICKING PROTEIN PARTICLE COMPLEX SUBUNIT 8"/>
    <property type="match status" value="1"/>
</dbReference>
<name>A0A9W7EHV6_9STRA</name>
<dbReference type="PANTHER" id="PTHR12975">
    <property type="entry name" value="TRANSPORT PROTEIN TRAPP"/>
    <property type="match status" value="1"/>
</dbReference>
<evidence type="ECO:0000313" key="3">
    <source>
        <dbReference type="EMBL" id="GMH78500.1"/>
    </source>
</evidence>
<gene>
    <name evidence="3" type="ORF">TL16_g07827</name>
</gene>
<comment type="caution">
    <text evidence="3">The sequence shown here is derived from an EMBL/GenBank/DDBJ whole genome shotgun (WGS) entry which is preliminary data.</text>
</comment>
<protein>
    <submittedName>
        <fullName evidence="3">Uncharacterized protein</fullName>
    </submittedName>
</protein>
<evidence type="ECO:0000313" key="4">
    <source>
        <dbReference type="Proteomes" id="UP001162640"/>
    </source>
</evidence>
<keyword evidence="1" id="KW-0175">Coiled coil</keyword>
<dbReference type="AlphaFoldDB" id="A0A9W7EHV6"/>
<accession>A0A9W7EHV6</accession>
<dbReference type="InterPro" id="IPR024420">
    <property type="entry name" value="TRAPP_III_complex_Trs85"/>
</dbReference>
<evidence type="ECO:0000256" key="1">
    <source>
        <dbReference type="SAM" id="Coils"/>
    </source>
</evidence>
<dbReference type="Proteomes" id="UP001162640">
    <property type="component" value="Unassembled WGS sequence"/>
</dbReference>
<dbReference type="EMBL" id="BLQM01000251">
    <property type="protein sequence ID" value="GMH78500.1"/>
    <property type="molecule type" value="Genomic_DNA"/>
</dbReference>
<feature type="region of interest" description="Disordered" evidence="2">
    <location>
        <begin position="1"/>
        <end position="34"/>
    </location>
</feature>
<proteinExistence type="predicted"/>